<protein>
    <recommendedName>
        <fullName evidence="2">Chorismate-utilising enzyme C-terminal domain-containing protein</fullName>
    </recommendedName>
</protein>
<keyword evidence="4" id="KW-1185">Reference proteome</keyword>
<dbReference type="Pfam" id="PF00425">
    <property type="entry name" value="Chorismate_bind"/>
    <property type="match status" value="1"/>
</dbReference>
<comment type="caution">
    <text evidence="3">The sequence shown here is derived from an EMBL/GenBank/DDBJ whole genome shotgun (WGS) entry which is preliminary data.</text>
</comment>
<evidence type="ECO:0000259" key="2">
    <source>
        <dbReference type="Pfam" id="PF00425"/>
    </source>
</evidence>
<sequence>MDRPSGAQAAPAGPYRTPAGGATDPAGCRRPATVRTAAPGASDVARTCDPHSQTPRPCSGHSYPDIKPDVAKRHASRPPAADLPGWRVMCCRSITPFTPGRCGATSRRHRAEENPMTDLTPELRAALSRAVAAGYPFALWRPPYGEAFSLVVGLDAPVEVPVFDAIPVPGFVMAPFDSVDGNLAWLIPADVALLPGGYLYRDGITLGGQPVTDAQRAFAALPQGAPVRAAPDALPAPDATPRAEYEARVARAVAEIERGGVDKIVLSRIEPRDLAPDHDLADLAEALARVHPHAFVSLVSSAPTGTWLTATPEVLLESSAGGLGTMALAGTQWPEAGTDIATLTWPQKIVDEQALVSEFIRAAFIEAGISGVSETPAATVQAANLCHLRSDFTAPAADPAQLADLLRRLHPTSAVCGMPKAPARDFILAEEGTTRGFYTGYLGPRGIDGCTALYVNLRSARVSGGRIFLHVGGGIVAASDPALEYDETVAKTRTIAMVL</sequence>
<organism evidence="3 4">
    <name type="scientific">Pseudooceanicola pacificus</name>
    <dbReference type="NCBI Taxonomy" id="2676438"/>
    <lineage>
        <taxon>Bacteria</taxon>
        <taxon>Pseudomonadati</taxon>
        <taxon>Pseudomonadota</taxon>
        <taxon>Alphaproteobacteria</taxon>
        <taxon>Rhodobacterales</taxon>
        <taxon>Paracoccaceae</taxon>
        <taxon>Pseudooceanicola</taxon>
    </lineage>
</organism>
<proteinExistence type="predicted"/>
<dbReference type="InterPro" id="IPR005801">
    <property type="entry name" value="ADC_synthase"/>
</dbReference>
<evidence type="ECO:0000256" key="1">
    <source>
        <dbReference type="SAM" id="MobiDB-lite"/>
    </source>
</evidence>
<dbReference type="Gene3D" id="3.60.120.10">
    <property type="entry name" value="Anthranilate synthase"/>
    <property type="match status" value="1"/>
</dbReference>
<dbReference type="Proteomes" id="UP000443843">
    <property type="component" value="Unassembled WGS sequence"/>
</dbReference>
<name>A0A844W536_9RHOB</name>
<dbReference type="PANTHER" id="PTHR42839">
    <property type="entry name" value="ISOCHORISMATE SYNTHASE ENTC"/>
    <property type="match status" value="1"/>
</dbReference>
<gene>
    <name evidence="3" type="ORF">GLS40_13035</name>
</gene>
<evidence type="ECO:0000313" key="3">
    <source>
        <dbReference type="EMBL" id="MWB78957.1"/>
    </source>
</evidence>
<dbReference type="InterPro" id="IPR015890">
    <property type="entry name" value="Chorismate_C"/>
</dbReference>
<feature type="region of interest" description="Disordered" evidence="1">
    <location>
        <begin position="1"/>
        <end position="79"/>
    </location>
</feature>
<evidence type="ECO:0000313" key="4">
    <source>
        <dbReference type="Proteomes" id="UP000443843"/>
    </source>
</evidence>
<dbReference type="EMBL" id="WNXQ01000007">
    <property type="protein sequence ID" value="MWB78957.1"/>
    <property type="molecule type" value="Genomic_DNA"/>
</dbReference>
<reference evidence="3 4" key="1">
    <citation type="submission" date="2019-11" db="EMBL/GenBank/DDBJ databases">
        <title>Pseudooceanicola pacifica sp. nov., isolated from deep-sea sediment of the Pacific Ocean.</title>
        <authorList>
            <person name="Lyu L."/>
        </authorList>
    </citation>
    <scope>NUCLEOTIDE SEQUENCE [LARGE SCALE GENOMIC DNA]</scope>
    <source>
        <strain evidence="3 4">216_PA32_1</strain>
    </source>
</reference>
<dbReference type="SUPFAM" id="SSF56322">
    <property type="entry name" value="ADC synthase"/>
    <property type="match status" value="1"/>
</dbReference>
<dbReference type="AlphaFoldDB" id="A0A844W536"/>
<dbReference type="PANTHER" id="PTHR42839:SF2">
    <property type="entry name" value="ISOCHORISMATE SYNTHASE ENTC"/>
    <property type="match status" value="1"/>
</dbReference>
<feature type="domain" description="Chorismate-utilising enzyme C-terminal" evidence="2">
    <location>
        <begin position="242"/>
        <end position="491"/>
    </location>
</feature>
<accession>A0A844W536</accession>